<dbReference type="InterPro" id="IPR029032">
    <property type="entry name" value="AhpD-like"/>
</dbReference>
<dbReference type="InterPro" id="IPR004675">
    <property type="entry name" value="AhpD_core"/>
</dbReference>
<dbReference type="Pfam" id="PF02627">
    <property type="entry name" value="CMD"/>
    <property type="match status" value="1"/>
</dbReference>
<protein>
    <submittedName>
        <fullName evidence="2">Alkylhydroperoxidase</fullName>
    </submittedName>
</protein>
<dbReference type="OrthoDB" id="1683318at2"/>
<dbReference type="PANTHER" id="PTHR33930">
    <property type="entry name" value="ALKYL HYDROPEROXIDE REDUCTASE AHPD"/>
    <property type="match status" value="1"/>
</dbReference>
<dbReference type="SUPFAM" id="SSF69118">
    <property type="entry name" value="AhpD-like"/>
    <property type="match status" value="1"/>
</dbReference>
<proteinExistence type="predicted"/>
<reference evidence="2" key="1">
    <citation type="submission" date="2016-01" db="EMBL/GenBank/DDBJ databases">
        <authorList>
            <person name="Peeters C."/>
        </authorList>
    </citation>
    <scope>NUCLEOTIDE SEQUENCE [LARGE SCALE GENOMIC DNA]</scope>
    <source>
        <strain evidence="2">LMG 29326</strain>
    </source>
</reference>
<evidence type="ECO:0000313" key="2">
    <source>
        <dbReference type="EMBL" id="SAK76893.1"/>
    </source>
</evidence>
<dbReference type="EMBL" id="FCOB02000018">
    <property type="protein sequence ID" value="SAK76893.1"/>
    <property type="molecule type" value="Genomic_DNA"/>
</dbReference>
<dbReference type="STRING" id="1777144.AWB83_03960"/>
<accession>A0A158C3M2</accession>
<evidence type="ECO:0000259" key="1">
    <source>
        <dbReference type="Pfam" id="PF02627"/>
    </source>
</evidence>
<dbReference type="RefSeq" id="WP_087047342.1">
    <property type="nucleotide sequence ID" value="NZ_FCOB02000018.1"/>
</dbReference>
<dbReference type="PANTHER" id="PTHR33930:SF2">
    <property type="entry name" value="BLR3452 PROTEIN"/>
    <property type="match status" value="1"/>
</dbReference>
<comment type="caution">
    <text evidence="2">The sequence shown here is derived from an EMBL/GenBank/DDBJ whole genome shotgun (WGS) entry which is preliminary data.</text>
</comment>
<feature type="domain" description="Carboxymuconolactone decarboxylase-like" evidence="1">
    <location>
        <begin position="28"/>
        <end position="110"/>
    </location>
</feature>
<dbReference type="Gene3D" id="1.20.1290.10">
    <property type="entry name" value="AhpD-like"/>
    <property type="match status" value="1"/>
</dbReference>
<gene>
    <name evidence="2" type="ORF">AWB83_03960</name>
</gene>
<evidence type="ECO:0000313" key="3">
    <source>
        <dbReference type="Proteomes" id="UP000054978"/>
    </source>
</evidence>
<organism evidence="2 3">
    <name type="scientific">Caballeronia ptereochthonis</name>
    <dbReference type="NCBI Taxonomy" id="1777144"/>
    <lineage>
        <taxon>Bacteria</taxon>
        <taxon>Pseudomonadati</taxon>
        <taxon>Pseudomonadota</taxon>
        <taxon>Betaproteobacteria</taxon>
        <taxon>Burkholderiales</taxon>
        <taxon>Burkholderiaceae</taxon>
        <taxon>Caballeronia</taxon>
    </lineage>
</organism>
<dbReference type="Proteomes" id="UP000054978">
    <property type="component" value="Unassembled WGS sequence"/>
</dbReference>
<dbReference type="GO" id="GO:0051920">
    <property type="term" value="F:peroxiredoxin activity"/>
    <property type="evidence" value="ECO:0007669"/>
    <property type="project" value="InterPro"/>
</dbReference>
<sequence>MSNESSVELKSRLSLVNKQFAALGQAQPLVMTGFQSVMKAAVQEGTLSPALKELIAVALAVFKGCDDCVLFHTVQAIHHGATRAQLAEVLAVNVEMGGGPGAVYAAKALNYFDTLVQ</sequence>
<dbReference type="NCBIfam" id="TIGR00778">
    <property type="entry name" value="ahpD_dom"/>
    <property type="match status" value="1"/>
</dbReference>
<name>A0A158C3M2_9BURK</name>
<keyword evidence="3" id="KW-1185">Reference proteome</keyword>
<dbReference type="InterPro" id="IPR003779">
    <property type="entry name" value="CMD-like"/>
</dbReference>
<dbReference type="AlphaFoldDB" id="A0A158C3M2"/>